<protein>
    <submittedName>
        <fullName evidence="1">Enoyl-CoA hydratase/isomerase family protein</fullName>
    </submittedName>
</protein>
<dbReference type="InterPro" id="IPR029045">
    <property type="entry name" value="ClpP/crotonase-like_dom_sf"/>
</dbReference>
<dbReference type="InterPro" id="IPR001753">
    <property type="entry name" value="Enoyl-CoA_hydra/iso"/>
</dbReference>
<comment type="caution">
    <text evidence="1">The sequence shown here is derived from an EMBL/GenBank/DDBJ whole genome shotgun (WGS) entry which is preliminary data.</text>
</comment>
<proteinExistence type="predicted"/>
<organism evidence="1 2">
    <name type="scientific">Nonomuraea insulae</name>
    <dbReference type="NCBI Taxonomy" id="1616787"/>
    <lineage>
        <taxon>Bacteria</taxon>
        <taxon>Bacillati</taxon>
        <taxon>Actinomycetota</taxon>
        <taxon>Actinomycetes</taxon>
        <taxon>Streptosporangiales</taxon>
        <taxon>Streptosporangiaceae</taxon>
        <taxon>Nonomuraea</taxon>
    </lineage>
</organism>
<dbReference type="EMBL" id="JBHSPA010000098">
    <property type="protein sequence ID" value="MFC5833842.1"/>
    <property type="molecule type" value="Genomic_DNA"/>
</dbReference>
<evidence type="ECO:0000313" key="2">
    <source>
        <dbReference type="Proteomes" id="UP001596058"/>
    </source>
</evidence>
<evidence type="ECO:0000313" key="1">
    <source>
        <dbReference type="EMBL" id="MFC5833842.1"/>
    </source>
</evidence>
<dbReference type="SUPFAM" id="SSF52096">
    <property type="entry name" value="ClpP/crotonase"/>
    <property type="match status" value="1"/>
</dbReference>
<dbReference type="Gene3D" id="3.90.226.10">
    <property type="entry name" value="2-enoyl-CoA Hydratase, Chain A, domain 1"/>
    <property type="match status" value="1"/>
</dbReference>
<dbReference type="PANTHER" id="PTHR11941">
    <property type="entry name" value="ENOYL-COA HYDRATASE-RELATED"/>
    <property type="match status" value="1"/>
</dbReference>
<dbReference type="CDD" id="cd06558">
    <property type="entry name" value="crotonase-like"/>
    <property type="match status" value="1"/>
</dbReference>
<dbReference type="PANTHER" id="PTHR11941:SF54">
    <property type="entry name" value="ENOYL-COA HYDRATASE, MITOCHONDRIAL"/>
    <property type="match status" value="1"/>
</dbReference>
<dbReference type="RefSeq" id="WP_379523264.1">
    <property type="nucleotide sequence ID" value="NZ_JBHSPA010000098.1"/>
</dbReference>
<accession>A0ABW1D8D1</accession>
<gene>
    <name evidence="1" type="ORF">ACFPZ3_59220</name>
</gene>
<reference evidence="2" key="1">
    <citation type="journal article" date="2019" name="Int. J. Syst. Evol. Microbiol.">
        <title>The Global Catalogue of Microorganisms (GCM) 10K type strain sequencing project: providing services to taxonomists for standard genome sequencing and annotation.</title>
        <authorList>
            <consortium name="The Broad Institute Genomics Platform"/>
            <consortium name="The Broad Institute Genome Sequencing Center for Infectious Disease"/>
            <person name="Wu L."/>
            <person name="Ma J."/>
        </authorList>
    </citation>
    <scope>NUCLEOTIDE SEQUENCE [LARGE SCALE GENOMIC DNA]</scope>
    <source>
        <strain evidence="2">CCUG 53903</strain>
    </source>
</reference>
<dbReference type="Proteomes" id="UP001596058">
    <property type="component" value="Unassembled WGS sequence"/>
</dbReference>
<keyword evidence="2" id="KW-1185">Reference proteome</keyword>
<sequence>MSAAAAKPHVERTRQGPVAILRLCNPPLNPLTAGMRQELLDVCHELAADTSVRAVVVTAAGRRAFSVGSDIKTFPQSAEEGRRLSESEHAAYAALEQLPQPVFAALRGHTLGGGLELALAADFRVADASACLGFPEVKIGVFASGGGTQRLAPLVGLGRAKELLYFGETISSADAQAIGLVNRVVPDGTSEEAALAWAAQLAGLPRRAVRATKRAVDVGVRAGRGAGHTAEVDEIAELYVSPDAREGARAFAEKRPARFTHA</sequence>
<name>A0ABW1D8D1_9ACTN</name>
<dbReference type="Pfam" id="PF00378">
    <property type="entry name" value="ECH_1"/>
    <property type="match status" value="1"/>
</dbReference>